<organism evidence="1 2">
    <name type="scientific">Stigmatella aurantiaca</name>
    <dbReference type="NCBI Taxonomy" id="41"/>
    <lineage>
        <taxon>Bacteria</taxon>
        <taxon>Pseudomonadati</taxon>
        <taxon>Myxococcota</taxon>
        <taxon>Myxococcia</taxon>
        <taxon>Myxococcales</taxon>
        <taxon>Cystobacterineae</taxon>
        <taxon>Archangiaceae</taxon>
        <taxon>Stigmatella</taxon>
    </lineage>
</organism>
<protein>
    <submittedName>
        <fullName evidence="1">ELWxxDGT repeat-containing protein</fullName>
    </submittedName>
</protein>
<proteinExistence type="predicted"/>
<evidence type="ECO:0000313" key="2">
    <source>
        <dbReference type="Proteomes" id="UP000182719"/>
    </source>
</evidence>
<gene>
    <name evidence="1" type="ORF">SAMN05444354_12863</name>
</gene>
<dbReference type="Proteomes" id="UP000182719">
    <property type="component" value="Unassembled WGS sequence"/>
</dbReference>
<name>A0A1H8D3I5_STIAU</name>
<dbReference type="EMBL" id="FOAP01000028">
    <property type="protein sequence ID" value="SEN01735.1"/>
    <property type="molecule type" value="Genomic_DNA"/>
</dbReference>
<dbReference type="OrthoDB" id="5242130at2"/>
<reference evidence="2" key="1">
    <citation type="submission" date="2016-10" db="EMBL/GenBank/DDBJ databases">
        <authorList>
            <person name="Varghese N."/>
            <person name="Submissions S."/>
        </authorList>
    </citation>
    <scope>NUCLEOTIDE SEQUENCE [LARGE SCALE GENOMIC DNA]</scope>
    <source>
        <strain evidence="2">DSM 17044</strain>
    </source>
</reference>
<dbReference type="RefSeq" id="WP_075010770.1">
    <property type="nucleotide sequence ID" value="NZ_FOAP01000028.1"/>
</dbReference>
<sequence length="473" mass="50929">MHVGNGSALVLALVAVGCGGIQEPPREVKAQACPPGVASRVRVVNPPGSSPYIRLEDLTDVQGTLYFTITSLSNGSGTVLWRSNGTETGTFQVKVFPVGVFSAGPPTAVGNRLFFSLYDQDAGTTQLWVSDGTESGTRFVKAFTPSLHSPRLRNAADINGRLVFFLETESGRELWSSDGTNSGTVLLENFTDLLAVYTRDIFQVGNALLFFRSQGGPTTLWRTDGTQAGTFVLKQLDSGSVSIWQVGRAGNQGLFVLRDGTNYEVWKTNGTAEGTLRLDTFGDDVQLLEGLGSKAYVARYDRIYSLSLSGGGRTLVTTLPRDTEEQLPYVLRAVVSGDAIYFSVALWGMSSWPVDVRLWVTNGTAQGTRELRRSVAGTDNTHSPVFATGAGAVLFLARATDTTDLRPWFTQGTKATTGQLADVYVPHIIEADPDPFVRSGSRVFFPATDDTGLEQLWSVPATFTCPPGVTEPL</sequence>
<dbReference type="AlphaFoldDB" id="A0A1H8D3I5"/>
<keyword evidence="2" id="KW-1185">Reference proteome</keyword>
<accession>A0A1H8D3I5</accession>
<evidence type="ECO:0000313" key="1">
    <source>
        <dbReference type="EMBL" id="SEN01735.1"/>
    </source>
</evidence>